<dbReference type="PANTHER" id="PTHR34144">
    <property type="entry name" value="CHROMOSOME 8, WHOLE GENOME SHOTGUN SEQUENCE"/>
    <property type="match status" value="1"/>
</dbReference>
<feature type="non-terminal residue" evidence="2">
    <location>
        <position position="511"/>
    </location>
</feature>
<reference evidence="3" key="1">
    <citation type="journal article" date="2023" name="Mol. Phylogenet. Evol.">
        <title>Genome-scale phylogeny and comparative genomics of the fungal order Sordariales.</title>
        <authorList>
            <person name="Hensen N."/>
            <person name="Bonometti L."/>
            <person name="Westerberg I."/>
            <person name="Brannstrom I.O."/>
            <person name="Guillou S."/>
            <person name="Cros-Aarteil S."/>
            <person name="Calhoun S."/>
            <person name="Haridas S."/>
            <person name="Kuo A."/>
            <person name="Mondo S."/>
            <person name="Pangilinan J."/>
            <person name="Riley R."/>
            <person name="LaButti K."/>
            <person name="Andreopoulos B."/>
            <person name="Lipzen A."/>
            <person name="Chen C."/>
            <person name="Yan M."/>
            <person name="Daum C."/>
            <person name="Ng V."/>
            <person name="Clum A."/>
            <person name="Steindorff A."/>
            <person name="Ohm R.A."/>
            <person name="Martin F."/>
            <person name="Silar P."/>
            <person name="Natvig D.O."/>
            <person name="Lalanne C."/>
            <person name="Gautier V."/>
            <person name="Ament-Velasquez S.L."/>
            <person name="Kruys A."/>
            <person name="Hutchinson M.I."/>
            <person name="Powell A.J."/>
            <person name="Barry K."/>
            <person name="Miller A.N."/>
            <person name="Grigoriev I.V."/>
            <person name="Debuchy R."/>
            <person name="Gladieux P."/>
            <person name="Hiltunen Thoren M."/>
            <person name="Johannesson H."/>
        </authorList>
    </citation>
    <scope>NUCLEOTIDE SEQUENCE [LARGE SCALE GENOMIC DNA]</scope>
    <source>
        <strain evidence="3">CBS 340.73</strain>
    </source>
</reference>
<sequence>MDHELGLDEDEESQHLLSAKKRRIPVRELFATVWRNLCRPTRYWIFHAVKYLAVAWGLIAVITPLFMPSYANPPSHYGQLSQGCYGPPFLAGCANPNNETVFIAAILHDKDGKLARGKWGQRVTDLIYMLGPKNVFLSIYENDSGDEGRKALEDFKEQVPCRNHIVIDDHVSLAEFPNVTMPDGSQRVKRVAYLSELRNRALRPLDTFDYQAQQAGVVAFDKVLFLNDIAFYPIDAAHLLFNTNQGADGRADYVAACALDWFDPFSIYDIYALRDAEGHANYQVIYPFFGRDILPFWERLHVLSQKDAVRVKSCWGGMMAMQAKYVQNLDRELPTPDFQAIAAHVIDPDKPRNVTSPVRFRHEPEVYYDACECCLFSADLTQAARQDGDVDTAETGIYVNPYVRVAYSTGVLWWLPIVKRAERLLVVAYDIATFYIPQAENPYRTVEEGQTFQEEIWDNDTDKWQLVNRTGRSGLFCGIRDMQILRRENDTHTHEANWVNTKMPPGQNLSF</sequence>
<accession>A0AAN6NKY7</accession>
<dbReference type="InterPro" id="IPR021047">
    <property type="entry name" value="Mannosyltransferase_CMT1"/>
</dbReference>
<protein>
    <submittedName>
        <fullName evidence="2">Glycosyltransferase family 69 protein</fullName>
    </submittedName>
</protein>
<evidence type="ECO:0000256" key="1">
    <source>
        <dbReference type="SAM" id="Phobius"/>
    </source>
</evidence>
<comment type="caution">
    <text evidence="2">The sequence shown here is derived from an EMBL/GenBank/DDBJ whole genome shotgun (WGS) entry which is preliminary data.</text>
</comment>
<dbReference type="EMBL" id="MU853754">
    <property type="protein sequence ID" value="KAK3945507.1"/>
    <property type="molecule type" value="Genomic_DNA"/>
</dbReference>
<proteinExistence type="predicted"/>
<evidence type="ECO:0000313" key="2">
    <source>
        <dbReference type="EMBL" id="KAK3945507.1"/>
    </source>
</evidence>
<gene>
    <name evidence="2" type="ORF">QBC46DRAFT_429939</name>
</gene>
<keyword evidence="1" id="KW-0472">Membrane</keyword>
<keyword evidence="3" id="KW-1185">Reference proteome</keyword>
<dbReference type="Pfam" id="PF11735">
    <property type="entry name" value="CAP59_mtransfer"/>
    <property type="match status" value="1"/>
</dbReference>
<keyword evidence="1" id="KW-0812">Transmembrane</keyword>
<dbReference type="AlphaFoldDB" id="A0AAN6NKY7"/>
<keyword evidence="1" id="KW-1133">Transmembrane helix</keyword>
<dbReference type="PANTHER" id="PTHR34144:SF8">
    <property type="entry name" value="GLYCOSYLTRANSFERASE FAMILY 69 PROTEIN"/>
    <property type="match status" value="1"/>
</dbReference>
<feature type="transmembrane region" description="Helical" evidence="1">
    <location>
        <begin position="44"/>
        <end position="67"/>
    </location>
</feature>
<evidence type="ECO:0000313" key="3">
    <source>
        <dbReference type="Proteomes" id="UP001303473"/>
    </source>
</evidence>
<name>A0AAN6NKY7_9PEZI</name>
<dbReference type="Proteomes" id="UP001303473">
    <property type="component" value="Unassembled WGS sequence"/>
</dbReference>
<organism evidence="2 3">
    <name type="scientific">Diplogelasinospora grovesii</name>
    <dbReference type="NCBI Taxonomy" id="303347"/>
    <lineage>
        <taxon>Eukaryota</taxon>
        <taxon>Fungi</taxon>
        <taxon>Dikarya</taxon>
        <taxon>Ascomycota</taxon>
        <taxon>Pezizomycotina</taxon>
        <taxon>Sordariomycetes</taxon>
        <taxon>Sordariomycetidae</taxon>
        <taxon>Sordariales</taxon>
        <taxon>Diplogelasinosporaceae</taxon>
        <taxon>Diplogelasinospora</taxon>
    </lineage>
</organism>